<feature type="compositionally biased region" description="Basic residues" evidence="1">
    <location>
        <begin position="130"/>
        <end position="143"/>
    </location>
</feature>
<sequence>MASLSSVGVQLHCRWPSRRAAPGPRCGTASGRAQGARRAQRRQNKGAESARGPRGHRGAGAKGLGSERDRAARGRAASPPRPAPQSPLSSRSRSGGPRDTREGPQLAVPARPSRRTLSPPLPPQPEVHTKRGARQAHTSHRAGPRAGPAHSAAPALKHPPFLASTAHARPWGGVGPKTAGAHPTPLAGAMAGVPAVAARASCSCQGPRCSGRRPGCVQDPSAVHSRGR</sequence>
<feature type="compositionally biased region" description="Low complexity" evidence="1">
    <location>
        <begin position="86"/>
        <end position="95"/>
    </location>
</feature>
<keyword evidence="3" id="KW-1185">Reference proteome</keyword>
<evidence type="ECO:0000256" key="1">
    <source>
        <dbReference type="SAM" id="MobiDB-lite"/>
    </source>
</evidence>
<dbReference type="AlphaFoldDB" id="A0A7J8CIM2"/>
<feature type="region of interest" description="Disordered" evidence="1">
    <location>
        <begin position="1"/>
        <end position="187"/>
    </location>
</feature>
<proteinExistence type="predicted"/>
<name>A0A7J8CIM2_ROUAE</name>
<evidence type="ECO:0000313" key="2">
    <source>
        <dbReference type="EMBL" id="KAF6410698.1"/>
    </source>
</evidence>
<gene>
    <name evidence="2" type="ORF">HJG63_009153</name>
</gene>
<dbReference type="EMBL" id="JACASE010000014">
    <property type="protein sequence ID" value="KAF6410698.1"/>
    <property type="molecule type" value="Genomic_DNA"/>
</dbReference>
<protein>
    <submittedName>
        <fullName evidence="2">Uncharacterized protein</fullName>
    </submittedName>
</protein>
<feature type="region of interest" description="Disordered" evidence="1">
    <location>
        <begin position="201"/>
        <end position="228"/>
    </location>
</feature>
<accession>A0A7J8CIM2</accession>
<dbReference type="Proteomes" id="UP000593571">
    <property type="component" value="Unassembled WGS sequence"/>
</dbReference>
<feature type="compositionally biased region" description="Low complexity" evidence="1">
    <location>
        <begin position="109"/>
        <end position="118"/>
    </location>
</feature>
<evidence type="ECO:0000313" key="3">
    <source>
        <dbReference type="Proteomes" id="UP000593571"/>
    </source>
</evidence>
<reference evidence="2 3" key="1">
    <citation type="journal article" date="2020" name="Nature">
        <title>Six reference-quality genomes reveal evolution of bat adaptations.</title>
        <authorList>
            <person name="Jebb D."/>
            <person name="Huang Z."/>
            <person name="Pippel M."/>
            <person name="Hughes G.M."/>
            <person name="Lavrichenko K."/>
            <person name="Devanna P."/>
            <person name="Winkler S."/>
            <person name="Jermiin L.S."/>
            <person name="Skirmuntt E.C."/>
            <person name="Katzourakis A."/>
            <person name="Burkitt-Gray L."/>
            <person name="Ray D.A."/>
            <person name="Sullivan K.A.M."/>
            <person name="Roscito J.G."/>
            <person name="Kirilenko B.M."/>
            <person name="Davalos L.M."/>
            <person name="Corthals A.P."/>
            <person name="Power M.L."/>
            <person name="Jones G."/>
            <person name="Ransome R.D."/>
            <person name="Dechmann D.K.N."/>
            <person name="Locatelli A.G."/>
            <person name="Puechmaille S.J."/>
            <person name="Fedrigo O."/>
            <person name="Jarvis E.D."/>
            <person name="Hiller M."/>
            <person name="Vernes S.C."/>
            <person name="Myers E.W."/>
            <person name="Teeling E.C."/>
        </authorList>
    </citation>
    <scope>NUCLEOTIDE SEQUENCE [LARGE SCALE GENOMIC DNA]</scope>
    <source>
        <strain evidence="2">MRouAeg1</strain>
        <tissue evidence="2">Muscle</tissue>
    </source>
</reference>
<organism evidence="2 3">
    <name type="scientific">Rousettus aegyptiacus</name>
    <name type="common">Egyptian fruit bat</name>
    <name type="synonym">Pteropus aegyptiacus</name>
    <dbReference type="NCBI Taxonomy" id="9407"/>
    <lineage>
        <taxon>Eukaryota</taxon>
        <taxon>Metazoa</taxon>
        <taxon>Chordata</taxon>
        <taxon>Craniata</taxon>
        <taxon>Vertebrata</taxon>
        <taxon>Euteleostomi</taxon>
        <taxon>Mammalia</taxon>
        <taxon>Eutheria</taxon>
        <taxon>Laurasiatheria</taxon>
        <taxon>Chiroptera</taxon>
        <taxon>Yinpterochiroptera</taxon>
        <taxon>Pteropodoidea</taxon>
        <taxon>Pteropodidae</taxon>
        <taxon>Rousettinae</taxon>
        <taxon>Rousettus</taxon>
    </lineage>
</organism>
<comment type="caution">
    <text evidence="2">The sequence shown here is derived from an EMBL/GenBank/DDBJ whole genome shotgun (WGS) entry which is preliminary data.</text>
</comment>